<comment type="similarity">
    <text evidence="1 5 6">Belongs to the peptidase S8 family.</text>
</comment>
<name>A0A8H4RQV6_9HELO</name>
<evidence type="ECO:0000256" key="3">
    <source>
        <dbReference type="ARBA" id="ARBA00022801"/>
    </source>
</evidence>
<dbReference type="PRINTS" id="PR00723">
    <property type="entry name" value="SUBTILISIN"/>
</dbReference>
<dbReference type="InterPro" id="IPR015500">
    <property type="entry name" value="Peptidase_S8_subtilisin-rel"/>
</dbReference>
<evidence type="ECO:0000256" key="5">
    <source>
        <dbReference type="PROSITE-ProRule" id="PRU01240"/>
    </source>
</evidence>
<feature type="active site" description="Charge relay system" evidence="5">
    <location>
        <position position="633"/>
    </location>
</feature>
<organism evidence="10 11">
    <name type="scientific">Cudoniella acicularis</name>
    <dbReference type="NCBI Taxonomy" id="354080"/>
    <lineage>
        <taxon>Eukaryota</taxon>
        <taxon>Fungi</taxon>
        <taxon>Dikarya</taxon>
        <taxon>Ascomycota</taxon>
        <taxon>Pezizomycotina</taxon>
        <taxon>Leotiomycetes</taxon>
        <taxon>Helotiales</taxon>
        <taxon>Tricladiaceae</taxon>
        <taxon>Cudoniella</taxon>
    </lineage>
</organism>
<reference evidence="10 11" key="1">
    <citation type="submission" date="2020-03" db="EMBL/GenBank/DDBJ databases">
        <title>Draft Genome Sequence of Cudoniella acicularis.</title>
        <authorList>
            <person name="Buettner E."/>
            <person name="Kellner H."/>
        </authorList>
    </citation>
    <scope>NUCLEOTIDE SEQUENCE [LARGE SCALE GENOMIC DNA]</scope>
    <source>
        <strain evidence="10 11">DSM 108380</strain>
    </source>
</reference>
<dbReference type="EMBL" id="JAAMPI010000217">
    <property type="protein sequence ID" value="KAF4633983.1"/>
    <property type="molecule type" value="Genomic_DNA"/>
</dbReference>
<keyword evidence="11" id="KW-1185">Reference proteome</keyword>
<feature type="active site" description="Charge relay system" evidence="5">
    <location>
        <position position="665"/>
    </location>
</feature>
<keyword evidence="4 5" id="KW-0720">Serine protease</keyword>
<dbReference type="InterPro" id="IPR036852">
    <property type="entry name" value="Peptidase_S8/S53_dom_sf"/>
</dbReference>
<keyword evidence="3 5" id="KW-0378">Hydrolase</keyword>
<keyword evidence="2 5" id="KW-0645">Protease</keyword>
<evidence type="ECO:0000256" key="2">
    <source>
        <dbReference type="ARBA" id="ARBA00022670"/>
    </source>
</evidence>
<feature type="domain" description="DUF7580" evidence="9">
    <location>
        <begin position="187"/>
        <end position="427"/>
    </location>
</feature>
<dbReference type="OrthoDB" id="206201at2759"/>
<dbReference type="Pfam" id="PF24476">
    <property type="entry name" value="DUF7580"/>
    <property type="match status" value="1"/>
</dbReference>
<dbReference type="Gene3D" id="3.40.50.200">
    <property type="entry name" value="Peptidase S8/S53 domain"/>
    <property type="match status" value="1"/>
</dbReference>
<dbReference type="SUPFAM" id="SSF52743">
    <property type="entry name" value="Subtilisin-like"/>
    <property type="match status" value="1"/>
</dbReference>
<dbReference type="PANTHER" id="PTHR43399:SF4">
    <property type="entry name" value="CELL WALL-ASSOCIATED PROTEASE"/>
    <property type="match status" value="1"/>
</dbReference>
<dbReference type="AlphaFoldDB" id="A0A8H4RQV6"/>
<evidence type="ECO:0000256" key="7">
    <source>
        <dbReference type="SAM" id="MobiDB-lite"/>
    </source>
</evidence>
<comment type="caution">
    <text evidence="10">The sequence shown here is derived from an EMBL/GenBank/DDBJ whole genome shotgun (WGS) entry which is preliminary data.</text>
</comment>
<evidence type="ECO:0000256" key="6">
    <source>
        <dbReference type="RuleBase" id="RU003355"/>
    </source>
</evidence>
<evidence type="ECO:0000313" key="11">
    <source>
        <dbReference type="Proteomes" id="UP000566819"/>
    </source>
</evidence>
<feature type="domain" description="Peptidase S8/S53" evidence="8">
    <location>
        <begin position="624"/>
        <end position="839"/>
    </location>
</feature>
<dbReference type="InterPro" id="IPR056002">
    <property type="entry name" value="DUF7580"/>
</dbReference>
<proteinExistence type="inferred from homology"/>
<dbReference type="PROSITE" id="PS00138">
    <property type="entry name" value="SUBTILASE_SER"/>
    <property type="match status" value="1"/>
</dbReference>
<dbReference type="InterPro" id="IPR023828">
    <property type="entry name" value="Peptidase_S8_Ser-AS"/>
</dbReference>
<evidence type="ECO:0000313" key="10">
    <source>
        <dbReference type="EMBL" id="KAF4633983.1"/>
    </source>
</evidence>
<feature type="compositionally biased region" description="Basic residues" evidence="7">
    <location>
        <begin position="535"/>
        <end position="551"/>
    </location>
</feature>
<evidence type="ECO:0000259" key="9">
    <source>
        <dbReference type="Pfam" id="PF24476"/>
    </source>
</evidence>
<dbReference type="PROSITE" id="PS51892">
    <property type="entry name" value="SUBTILASE"/>
    <property type="match status" value="1"/>
</dbReference>
<dbReference type="InterPro" id="IPR051048">
    <property type="entry name" value="Peptidase_S8/S53_subtilisin"/>
</dbReference>
<dbReference type="InterPro" id="IPR023827">
    <property type="entry name" value="Peptidase_S8_Asp-AS"/>
</dbReference>
<dbReference type="GO" id="GO:0004252">
    <property type="term" value="F:serine-type endopeptidase activity"/>
    <property type="evidence" value="ECO:0007669"/>
    <property type="project" value="UniProtKB-UniRule"/>
</dbReference>
<feature type="active site" description="Charge relay system" evidence="5">
    <location>
        <position position="821"/>
    </location>
</feature>
<protein>
    <recommendedName>
        <fullName evidence="12">Peptidase S8/S53 domain-containing protein</fullName>
    </recommendedName>
</protein>
<gene>
    <name evidence="10" type="ORF">G7Y89_g4133</name>
</gene>
<dbReference type="PROSITE" id="PS00136">
    <property type="entry name" value="SUBTILASE_ASP"/>
    <property type="match status" value="1"/>
</dbReference>
<dbReference type="GO" id="GO:0006508">
    <property type="term" value="P:proteolysis"/>
    <property type="evidence" value="ECO:0007669"/>
    <property type="project" value="UniProtKB-KW"/>
</dbReference>
<evidence type="ECO:0000259" key="8">
    <source>
        <dbReference type="Pfam" id="PF00082"/>
    </source>
</evidence>
<dbReference type="PANTHER" id="PTHR43399">
    <property type="entry name" value="SUBTILISIN-RELATED"/>
    <property type="match status" value="1"/>
</dbReference>
<dbReference type="CDD" id="cd00306">
    <property type="entry name" value="Peptidases_S8_S53"/>
    <property type="match status" value="1"/>
</dbReference>
<dbReference type="InterPro" id="IPR000209">
    <property type="entry name" value="Peptidase_S8/S53_dom"/>
</dbReference>
<sequence length="911" mass="101081">MSLDSIFAPASRDANLSAPLQRRIRLLQAVLPSFASAAAQMFYSAKKYSSTRAFWTDFLSPCLVMESGRWRFHKLDDQHDELLSRLLKSLEKIVSMDKSTIAEEFASSTFPRLETLRKRVNDSPSDAEELLTGYWKIVRPTDQQERSDLVKSLAELAKAAKDDSKQPPPEEAVPVTSRSKSSIAPLLLNLFSTISEYCRCECTRPHRAILLLFTHRFLPKNTDYHSITMLLSRGKSVKGIHWQETEIAIKERSPVPKVQIILPEESAIPEIDQAPGNESLTRVTDLCTTMDNLTTSRLNLNIDGKSMFQHAETDLQLTGLEDVESVSLEEGLFCNETELDIGSKTCLALVLSYSLLDFCWKPWFPGGWTKSGICLLQYSRQLLLRPTLVTYIRQHPKSSDPSKVSSDLKLLFHGILLIEIFKQASLPSGVNLGETVIEDFRVKARKEFDAVKWGVSEGFRQSAGACIDGFQDHKLDTSENTEESFATDFCKAVIGPLERDFISLWGDKDPDQVLSELKLPSIKRKKQPPPPPKPKPGHLKKTPQKPTRPTKPKPSISTSSTQVTHAPIAHTTGRLQLKFFDVDDKPEPKQVQGALNWFGIFDQVRANQALQAKQKKGTKVQIDGRGIKIAILDTGIDPTNSWISSKAGRIQCWPSEDSCKDTDGHGTQVAYLLLRLAPLVRLRIAKVSKSQLLQDADIEKIAKAIEYFSSNDGDRVDIINLSFGFPQFHQRLRPILLALLEARAKNVLVFAAAGNEGGNQGVFWPAKLPEVIRINAADSYGNAAGFSPTDGAGRRICTLGEAVPSCKLDVKNEAVHRSGTSFATPIAVAIAAIVLGFMDGAGDMGAPEDFEQLKPLLRTRSGMESVLCKTCVLQGENKRAGFSYITPWFFLQIEESSRVGIITNELRNCSG</sequence>
<dbReference type="Proteomes" id="UP000566819">
    <property type="component" value="Unassembled WGS sequence"/>
</dbReference>
<evidence type="ECO:0000256" key="1">
    <source>
        <dbReference type="ARBA" id="ARBA00011073"/>
    </source>
</evidence>
<feature type="region of interest" description="Disordered" evidence="7">
    <location>
        <begin position="518"/>
        <end position="568"/>
    </location>
</feature>
<evidence type="ECO:0008006" key="12">
    <source>
        <dbReference type="Google" id="ProtNLM"/>
    </source>
</evidence>
<dbReference type="Pfam" id="PF00082">
    <property type="entry name" value="Peptidase_S8"/>
    <property type="match status" value="1"/>
</dbReference>
<accession>A0A8H4RQV6</accession>
<feature type="region of interest" description="Disordered" evidence="7">
    <location>
        <begin position="158"/>
        <end position="177"/>
    </location>
</feature>
<evidence type="ECO:0000256" key="4">
    <source>
        <dbReference type="ARBA" id="ARBA00022825"/>
    </source>
</evidence>